<dbReference type="AlphaFoldDB" id="A0A0A0WKJ9"/>
<dbReference type="InterPro" id="IPR035948">
    <property type="entry name" value="YwqG-like_sf"/>
</dbReference>
<protein>
    <submittedName>
        <fullName evidence="1">Uncharacterized protein</fullName>
    </submittedName>
</protein>
<dbReference type="EMBL" id="CABWMC010000032">
    <property type="protein sequence ID" value="VXC74424.1"/>
    <property type="molecule type" value="Genomic_DNA"/>
</dbReference>
<dbReference type="RefSeq" id="WP_002032372.1">
    <property type="nucleotide sequence ID" value="NZ_CP009746.1"/>
</dbReference>
<dbReference type="Gene3D" id="2.30.320.10">
    <property type="entry name" value="YwqG-like"/>
    <property type="match status" value="1"/>
</dbReference>
<reference evidence="1 2" key="1">
    <citation type="submission" date="2019-10" db="EMBL/GenBank/DDBJ databases">
        <authorList>
            <person name="Karimi E."/>
        </authorList>
    </citation>
    <scope>NUCLEOTIDE SEQUENCE [LARGE SCALE GENOMIC DNA]</scope>
    <source>
        <strain evidence="1">Bacillus sp. 71</strain>
    </source>
</reference>
<dbReference type="PANTHER" id="PTHR36436:SF6">
    <property type="entry name" value="SLL5081 PROTEIN"/>
    <property type="match status" value="1"/>
</dbReference>
<proteinExistence type="predicted"/>
<dbReference type="SUPFAM" id="SSF103032">
    <property type="entry name" value="Hypothetical protein YwqG"/>
    <property type="match status" value="1"/>
</dbReference>
<dbReference type="Pfam" id="PF09234">
    <property type="entry name" value="DUF1963"/>
    <property type="match status" value="1"/>
</dbReference>
<dbReference type="InterPro" id="IPR015315">
    <property type="entry name" value="DUF1963"/>
</dbReference>
<evidence type="ECO:0000313" key="2">
    <source>
        <dbReference type="Proteomes" id="UP000437562"/>
    </source>
</evidence>
<name>A0A0A0WKJ9_BACMY</name>
<dbReference type="KEGG" id="bww:bwei_2377"/>
<gene>
    <name evidence="1" type="ORF">BACI71_70139</name>
</gene>
<evidence type="ECO:0000313" key="1">
    <source>
        <dbReference type="EMBL" id="VXC74424.1"/>
    </source>
</evidence>
<accession>A0A0A0WKJ9</accession>
<dbReference type="PANTHER" id="PTHR36436">
    <property type="entry name" value="SLL5081 PROTEIN"/>
    <property type="match status" value="1"/>
</dbReference>
<sequence length="271" mass="31961">MKNTYQLQIPKELEQYRSILEESVKPYIKVSGTQAETTLFESKFGGYPYVPIDQEHPKDSNGQPMMLLAQLNFEEMPHVEYMPQKGMLQFFVSAEDELYGADFDHPTIQKDFRIIYHSTIIEDLNKVITDFSYLNTSELEDFIIPEAAKLKFELGYQPVTSRDYRFEKMFSEEIDWEEIVDEENNTELGELYDDLCKDQGHKIGGYPFFTQTDPREWEEKYQQHDILLLQIDTDDSLNIMWGDSGVANFFIKKDDLLNLDFSNVIYNWDCY</sequence>
<dbReference type="Proteomes" id="UP000437562">
    <property type="component" value="Unassembled WGS sequence"/>
</dbReference>
<accession>A0A654B552</accession>
<organism evidence="1 2">
    <name type="scientific">Bacillus mycoides</name>
    <dbReference type="NCBI Taxonomy" id="1405"/>
    <lineage>
        <taxon>Bacteria</taxon>
        <taxon>Bacillati</taxon>
        <taxon>Bacillota</taxon>
        <taxon>Bacilli</taxon>
        <taxon>Bacillales</taxon>
        <taxon>Bacillaceae</taxon>
        <taxon>Bacillus</taxon>
        <taxon>Bacillus cereus group</taxon>
    </lineage>
</organism>